<evidence type="ECO:0000313" key="4">
    <source>
        <dbReference type="RefSeq" id="XP_008458275.2"/>
    </source>
</evidence>
<dbReference type="Gramene" id="MELO3C021224.2.1">
    <property type="protein sequence ID" value="MELO3C021224.2.1"/>
    <property type="gene ID" value="MELO3C021224.2"/>
</dbReference>
<evidence type="ECO:0000259" key="2">
    <source>
        <dbReference type="Pfam" id="PF03364"/>
    </source>
</evidence>
<dbReference type="InterPro" id="IPR023393">
    <property type="entry name" value="START-like_dom_sf"/>
</dbReference>
<keyword evidence="3" id="KW-1185">Reference proteome</keyword>
<feature type="domain" description="Coenzyme Q-binding protein COQ10 START" evidence="2">
    <location>
        <begin position="141"/>
        <end position="282"/>
    </location>
</feature>
<dbReference type="PANTHER" id="PTHR34060">
    <property type="entry name" value="POLYKETIDE CYCLASE / DEHYDRASE AND LIPID TRANSPORT PROTEIN"/>
    <property type="match status" value="1"/>
</dbReference>
<accession>A0A1S3C7G7</accession>
<organism evidence="3 4">
    <name type="scientific">Cucumis melo</name>
    <name type="common">Muskmelon</name>
    <dbReference type="NCBI Taxonomy" id="3656"/>
    <lineage>
        <taxon>Eukaryota</taxon>
        <taxon>Viridiplantae</taxon>
        <taxon>Streptophyta</taxon>
        <taxon>Embryophyta</taxon>
        <taxon>Tracheophyta</taxon>
        <taxon>Spermatophyta</taxon>
        <taxon>Magnoliopsida</taxon>
        <taxon>eudicotyledons</taxon>
        <taxon>Gunneridae</taxon>
        <taxon>Pentapetalae</taxon>
        <taxon>rosids</taxon>
        <taxon>fabids</taxon>
        <taxon>Cucurbitales</taxon>
        <taxon>Cucurbitaceae</taxon>
        <taxon>Benincaseae</taxon>
        <taxon>Cucumis</taxon>
    </lineage>
</organism>
<proteinExistence type="predicted"/>
<dbReference type="Gene3D" id="3.30.530.20">
    <property type="match status" value="1"/>
</dbReference>
<sequence>MRSFLNSSEPTYSSSSSSSSSLTSSSISRLSSTSPATSSAALAVVPTFRVHPSLSRLAILATKSTTIPSSYSSTTYPPKHFRSRFRNYYSNSEPTFSDSDENGDYSDVSDSETIFDDGGGLCIQIEKLGTNSRRIYSRIGIDAPLQAVWNILTDYERLADFIPGLAISQILFKIGNHARLFQVGEQNLAFGFKFNAKGTIDCYENDLERLPFGKRRVIKFKMIEGDFELFEGEWSIEQFGEDDDSFQDQEVHSTLSYSVDVKPKLLLPVRLLEGRLCSEIKANLMCIREEVHKTSSTTTS</sequence>
<dbReference type="InParanoid" id="A0A1S3C7G7"/>
<dbReference type="eggNOG" id="ENOG502RXSU">
    <property type="taxonomic scope" value="Eukaryota"/>
</dbReference>
<name>A0A1S3C7G7_CUCME</name>
<dbReference type="Proteomes" id="UP001652600">
    <property type="component" value="Chromosome 11"/>
</dbReference>
<dbReference type="CDD" id="cd08866">
    <property type="entry name" value="SRPBCC_11"/>
    <property type="match status" value="1"/>
</dbReference>
<feature type="region of interest" description="Disordered" evidence="1">
    <location>
        <begin position="1"/>
        <end position="33"/>
    </location>
</feature>
<dbReference type="AlphaFoldDB" id="A0A1S3C7G7"/>
<dbReference type="KEGG" id="cmo:103497743"/>
<evidence type="ECO:0000256" key="1">
    <source>
        <dbReference type="SAM" id="MobiDB-lite"/>
    </source>
</evidence>
<dbReference type="InterPro" id="IPR005031">
    <property type="entry name" value="COQ10_START"/>
</dbReference>
<reference evidence="4" key="1">
    <citation type="submission" date="2025-08" db="UniProtKB">
        <authorList>
            <consortium name="RefSeq"/>
        </authorList>
    </citation>
    <scope>IDENTIFICATION</scope>
    <source>
        <tissue evidence="4">Stem</tissue>
    </source>
</reference>
<dbReference type="PANTHER" id="PTHR34060:SF1">
    <property type="entry name" value="POLYKETIDE CYCLASE _ DEHYDRASE AND LIPID TRANSPORT PROTEIN"/>
    <property type="match status" value="1"/>
</dbReference>
<dbReference type="SUPFAM" id="SSF55961">
    <property type="entry name" value="Bet v1-like"/>
    <property type="match status" value="1"/>
</dbReference>
<dbReference type="GeneID" id="103497743"/>
<dbReference type="RefSeq" id="XP_008458275.2">
    <property type="nucleotide sequence ID" value="XM_008460053.3"/>
</dbReference>
<evidence type="ECO:0000313" key="3">
    <source>
        <dbReference type="Proteomes" id="UP001652600"/>
    </source>
</evidence>
<dbReference type="Pfam" id="PF03364">
    <property type="entry name" value="Polyketide_cyc"/>
    <property type="match status" value="1"/>
</dbReference>
<protein>
    <submittedName>
        <fullName evidence="4">Uncharacterized protein LOC103497743</fullName>
    </submittedName>
</protein>
<gene>
    <name evidence="4" type="primary">LOC103497743</name>
</gene>